<feature type="region of interest" description="Disordered" evidence="1">
    <location>
        <begin position="52"/>
        <end position="75"/>
    </location>
</feature>
<proteinExistence type="predicted"/>
<evidence type="ECO:0000256" key="1">
    <source>
        <dbReference type="SAM" id="MobiDB-lite"/>
    </source>
</evidence>
<organism evidence="2 3">
    <name type="scientific">Lates japonicus</name>
    <name type="common">Japanese lates</name>
    <dbReference type="NCBI Taxonomy" id="270547"/>
    <lineage>
        <taxon>Eukaryota</taxon>
        <taxon>Metazoa</taxon>
        <taxon>Chordata</taxon>
        <taxon>Craniata</taxon>
        <taxon>Vertebrata</taxon>
        <taxon>Euteleostomi</taxon>
        <taxon>Actinopterygii</taxon>
        <taxon>Neopterygii</taxon>
        <taxon>Teleostei</taxon>
        <taxon>Neoteleostei</taxon>
        <taxon>Acanthomorphata</taxon>
        <taxon>Carangaria</taxon>
        <taxon>Carangaria incertae sedis</taxon>
        <taxon>Centropomidae</taxon>
        <taxon>Lates</taxon>
    </lineage>
</organism>
<reference evidence="2" key="1">
    <citation type="submission" date="2022-08" db="EMBL/GenBank/DDBJ databases">
        <title>Genome sequencing of akame (Lates japonicus).</title>
        <authorList>
            <person name="Hashiguchi Y."/>
            <person name="Takahashi H."/>
        </authorList>
    </citation>
    <scope>NUCLEOTIDE SEQUENCE</scope>
    <source>
        <strain evidence="2">Kochi</strain>
    </source>
</reference>
<accession>A0AAD3RNY8</accession>
<dbReference type="Proteomes" id="UP001279410">
    <property type="component" value="Unassembled WGS sequence"/>
</dbReference>
<name>A0AAD3RNY8_LATJO</name>
<dbReference type="AlphaFoldDB" id="A0AAD3RNY8"/>
<sequence>GSEQNISGSGGHFRRPPGTIPMSPKSKHSKVPLMITRGLKLLNASSVSGSAATSMEHQQGEWKALGETCRETTDM</sequence>
<dbReference type="EMBL" id="BRZM01002993">
    <property type="protein sequence ID" value="GLD75467.1"/>
    <property type="molecule type" value="Genomic_DNA"/>
</dbReference>
<feature type="non-terminal residue" evidence="2">
    <location>
        <position position="1"/>
    </location>
</feature>
<feature type="region of interest" description="Disordered" evidence="1">
    <location>
        <begin position="1"/>
        <end position="29"/>
    </location>
</feature>
<evidence type="ECO:0000313" key="2">
    <source>
        <dbReference type="EMBL" id="GLD75467.1"/>
    </source>
</evidence>
<evidence type="ECO:0000313" key="3">
    <source>
        <dbReference type="Proteomes" id="UP001279410"/>
    </source>
</evidence>
<comment type="caution">
    <text evidence="2">The sequence shown here is derived from an EMBL/GenBank/DDBJ whole genome shotgun (WGS) entry which is preliminary data.</text>
</comment>
<keyword evidence="3" id="KW-1185">Reference proteome</keyword>
<gene>
    <name evidence="2" type="ORF">AKAME5_002680100</name>
</gene>
<protein>
    <submittedName>
        <fullName evidence="2">Uncharacterized protein</fullName>
    </submittedName>
</protein>
<feature type="non-terminal residue" evidence="2">
    <location>
        <position position="75"/>
    </location>
</feature>